<reference evidence="6" key="1">
    <citation type="submission" date="2021-11" db="EMBL/GenBank/DDBJ databases">
        <authorList>
            <person name="Qingchun L."/>
            <person name="Dong Z."/>
            <person name="Zongwei Q."/>
            <person name="Jia Z."/>
            <person name="Duotao L."/>
        </authorList>
    </citation>
    <scope>NUCLEOTIDE SEQUENCE</scope>
    <source>
        <strain evidence="6">WLY-B-L2</strain>
    </source>
</reference>
<name>A0ABS8N2I7_9CLOT</name>
<sequence>MEIITILLIMANVILTSILLIKKNTSISSKDISNLHRSIKDIFINIDSTIKDEFSRNRQENSSLKTQSNIELSNNLKNISDIQKNQLDSFSKQLLALTNSNEEKLNKMRDTIETRILGLQNENSKKLDEMRTLVDKKLNESLDKKLSTSFSSISQRLEILYKQLGEIGSLANGVNDLKRALSNIKVRGTFGEIELQSILEDIMTKEQYETNVATKKGSNERVEFAIKIPSKDEKKEFIYLPIDSKFPQEDYQKLLDAEENGDKLLLEQSKKALIARIRSEAQDVNKKYLDPPNTTDFGIIFLPTESLYSEVAKEAGLMEQLQRNLKIIITGPSTISAFLNSLQMGFRTLAIEKRSSEVWELLGAVKTQFSKFGAILEKTQKKLQEASNTIETASRKSRTIERKLRSVEELPLDKSSSVLEKDN</sequence>
<gene>
    <name evidence="6" type="primary">rmuC</name>
    <name evidence="6" type="ORF">LN736_03615</name>
</gene>
<protein>
    <submittedName>
        <fullName evidence="6">DNA recombination protein RmuC</fullName>
    </submittedName>
</protein>
<accession>A0ABS8N2I7</accession>
<proteinExistence type="inferred from homology"/>
<dbReference type="Pfam" id="PF02646">
    <property type="entry name" value="RmuC"/>
    <property type="match status" value="1"/>
</dbReference>
<evidence type="ECO:0000256" key="4">
    <source>
        <dbReference type="ARBA" id="ARBA00023172"/>
    </source>
</evidence>
<dbReference type="EMBL" id="JAJJPB010000002">
    <property type="protein sequence ID" value="MCC9293955.1"/>
    <property type="molecule type" value="Genomic_DNA"/>
</dbReference>
<dbReference type="PANTHER" id="PTHR30563">
    <property type="entry name" value="DNA RECOMBINATION PROTEIN RMUC"/>
    <property type="match status" value="1"/>
</dbReference>
<comment type="caution">
    <text evidence="6">The sequence shown here is derived from an EMBL/GenBank/DDBJ whole genome shotgun (WGS) entry which is preliminary data.</text>
</comment>
<evidence type="ECO:0000313" key="7">
    <source>
        <dbReference type="Proteomes" id="UP001165422"/>
    </source>
</evidence>
<organism evidence="6 7">
    <name type="scientific">Clostridium aromativorans</name>
    <dbReference type="NCBI Taxonomy" id="2836848"/>
    <lineage>
        <taxon>Bacteria</taxon>
        <taxon>Bacillati</taxon>
        <taxon>Bacillota</taxon>
        <taxon>Clostridia</taxon>
        <taxon>Eubacteriales</taxon>
        <taxon>Clostridiaceae</taxon>
        <taxon>Clostridium</taxon>
    </lineage>
</organism>
<comment type="function">
    <text evidence="1">Involved in DNA recombination.</text>
</comment>
<dbReference type="RefSeq" id="WP_150356298.1">
    <property type="nucleotide sequence ID" value="NZ_JAJJPB010000002.1"/>
</dbReference>
<keyword evidence="4" id="KW-0233">DNA recombination</keyword>
<evidence type="ECO:0000313" key="6">
    <source>
        <dbReference type="EMBL" id="MCC9293955.1"/>
    </source>
</evidence>
<evidence type="ECO:0000256" key="1">
    <source>
        <dbReference type="ARBA" id="ARBA00003416"/>
    </source>
</evidence>
<keyword evidence="7" id="KW-1185">Reference proteome</keyword>
<evidence type="ECO:0000256" key="2">
    <source>
        <dbReference type="ARBA" id="ARBA00009840"/>
    </source>
</evidence>
<dbReference type="PANTHER" id="PTHR30563:SF0">
    <property type="entry name" value="DNA RECOMBINATION PROTEIN RMUC"/>
    <property type="match status" value="1"/>
</dbReference>
<keyword evidence="3 5" id="KW-0175">Coiled coil</keyword>
<feature type="coiled-coil region" evidence="5">
    <location>
        <begin position="376"/>
        <end position="410"/>
    </location>
</feature>
<comment type="similarity">
    <text evidence="2">Belongs to the RmuC family.</text>
</comment>
<evidence type="ECO:0000256" key="3">
    <source>
        <dbReference type="ARBA" id="ARBA00023054"/>
    </source>
</evidence>
<evidence type="ECO:0000256" key="5">
    <source>
        <dbReference type="SAM" id="Coils"/>
    </source>
</evidence>
<dbReference type="InterPro" id="IPR003798">
    <property type="entry name" value="DNA_recombination_RmuC"/>
</dbReference>
<dbReference type="Proteomes" id="UP001165422">
    <property type="component" value="Unassembled WGS sequence"/>
</dbReference>